<accession>A0A914KNT9</accession>
<dbReference type="Pfam" id="PF02919">
    <property type="entry name" value="Topoisom_I_N"/>
    <property type="match status" value="1"/>
</dbReference>
<protein>
    <submittedName>
        <fullName evidence="3">DNA topoisomerase I DNA binding eukaryotic-type domain-containing protein</fullName>
    </submittedName>
</protein>
<evidence type="ECO:0000313" key="3">
    <source>
        <dbReference type="WBParaSite" id="Minc3s00041g02345"/>
    </source>
</evidence>
<evidence type="ECO:0000259" key="1">
    <source>
        <dbReference type="Pfam" id="PF02919"/>
    </source>
</evidence>
<organism evidence="2 3">
    <name type="scientific">Meloidogyne incognita</name>
    <name type="common">Southern root-knot nematode worm</name>
    <name type="synonym">Oxyuris incognita</name>
    <dbReference type="NCBI Taxonomy" id="6306"/>
    <lineage>
        <taxon>Eukaryota</taxon>
        <taxon>Metazoa</taxon>
        <taxon>Ecdysozoa</taxon>
        <taxon>Nematoda</taxon>
        <taxon>Chromadorea</taxon>
        <taxon>Rhabditida</taxon>
        <taxon>Tylenchina</taxon>
        <taxon>Tylenchomorpha</taxon>
        <taxon>Tylenchoidea</taxon>
        <taxon>Meloidogynidae</taxon>
        <taxon>Meloidogyninae</taxon>
        <taxon>Meloidogyne</taxon>
        <taxon>Meloidogyne incognita group</taxon>
    </lineage>
</organism>
<dbReference type="SUPFAM" id="SSF56741">
    <property type="entry name" value="Eukaryotic DNA topoisomerase I, N-terminal DNA-binding fragment"/>
    <property type="match status" value="1"/>
</dbReference>
<dbReference type="GO" id="GO:0007059">
    <property type="term" value="P:chromosome segregation"/>
    <property type="evidence" value="ECO:0007669"/>
    <property type="project" value="TreeGrafter"/>
</dbReference>
<dbReference type="Gene3D" id="2.170.11.10">
    <property type="entry name" value="DNA Topoisomerase I, domain 2"/>
    <property type="match status" value="1"/>
</dbReference>
<dbReference type="AlphaFoldDB" id="A0A914KNT9"/>
<sequence length="98" mass="11702">MAFLYVNLPYFFFQTSSSASPTKKKKKAEEEEEVWKWWEEQSPEQSDGTIKWRTLEHKGPMFAPEYVPLPKNIKFKYNGKVCIFYSGWILTLRDRNLS</sequence>
<dbReference type="PANTHER" id="PTHR10290:SF3">
    <property type="entry name" value="DNA TOPOISOMERASE 1"/>
    <property type="match status" value="1"/>
</dbReference>
<dbReference type="InterPro" id="IPR013030">
    <property type="entry name" value="DNA_topo_DNA_db_N_dom2"/>
</dbReference>
<feature type="domain" description="DNA topoisomerase I DNA binding eukaryotic-type" evidence="1">
    <location>
        <begin position="50"/>
        <end position="81"/>
    </location>
</feature>
<dbReference type="GO" id="GO:0005694">
    <property type="term" value="C:chromosome"/>
    <property type="evidence" value="ECO:0007669"/>
    <property type="project" value="InterPro"/>
</dbReference>
<dbReference type="GO" id="GO:0006260">
    <property type="term" value="P:DNA replication"/>
    <property type="evidence" value="ECO:0007669"/>
    <property type="project" value="TreeGrafter"/>
</dbReference>
<reference evidence="3" key="1">
    <citation type="submission" date="2022-11" db="UniProtKB">
        <authorList>
            <consortium name="WormBaseParasite"/>
        </authorList>
    </citation>
    <scope>IDENTIFICATION</scope>
</reference>
<dbReference type="GO" id="GO:0003677">
    <property type="term" value="F:DNA binding"/>
    <property type="evidence" value="ECO:0007669"/>
    <property type="project" value="InterPro"/>
</dbReference>
<dbReference type="GO" id="GO:0005730">
    <property type="term" value="C:nucleolus"/>
    <property type="evidence" value="ECO:0007669"/>
    <property type="project" value="TreeGrafter"/>
</dbReference>
<keyword evidence="2" id="KW-1185">Reference proteome</keyword>
<dbReference type="GO" id="GO:0003917">
    <property type="term" value="F:DNA topoisomerase type I (single strand cut, ATP-independent) activity"/>
    <property type="evidence" value="ECO:0007669"/>
    <property type="project" value="InterPro"/>
</dbReference>
<dbReference type="InterPro" id="IPR036202">
    <property type="entry name" value="TopoI_DNA-bd_euk_N_sf"/>
</dbReference>
<dbReference type="WBParaSite" id="Minc3s00041g02345">
    <property type="protein sequence ID" value="Minc3s00041g02345"/>
    <property type="gene ID" value="Minc3s00041g02345"/>
</dbReference>
<dbReference type="InterPro" id="IPR008336">
    <property type="entry name" value="TopoI_DNA-bd_euk"/>
</dbReference>
<name>A0A914KNT9_MELIC</name>
<dbReference type="InterPro" id="IPR051062">
    <property type="entry name" value="Topoisomerase_IB"/>
</dbReference>
<evidence type="ECO:0000313" key="2">
    <source>
        <dbReference type="Proteomes" id="UP000887563"/>
    </source>
</evidence>
<dbReference type="GO" id="GO:0006265">
    <property type="term" value="P:DNA topological change"/>
    <property type="evidence" value="ECO:0007669"/>
    <property type="project" value="InterPro"/>
</dbReference>
<proteinExistence type="predicted"/>
<dbReference type="PANTHER" id="PTHR10290">
    <property type="entry name" value="DNA TOPOISOMERASE I"/>
    <property type="match status" value="1"/>
</dbReference>
<dbReference type="Proteomes" id="UP000887563">
    <property type="component" value="Unplaced"/>
</dbReference>